<name>A0ABN1ISQ8_9FLAO</name>
<gene>
    <name evidence="2" type="ORF">GCM10009430_21000</name>
</gene>
<comment type="caution">
    <text evidence="2">The sequence shown here is derived from an EMBL/GenBank/DDBJ whole genome shotgun (WGS) entry which is preliminary data.</text>
</comment>
<organism evidence="2 3">
    <name type="scientific">Aquimarina litoralis</name>
    <dbReference type="NCBI Taxonomy" id="584605"/>
    <lineage>
        <taxon>Bacteria</taxon>
        <taxon>Pseudomonadati</taxon>
        <taxon>Bacteroidota</taxon>
        <taxon>Flavobacteriia</taxon>
        <taxon>Flavobacteriales</taxon>
        <taxon>Flavobacteriaceae</taxon>
        <taxon>Aquimarina</taxon>
    </lineage>
</organism>
<dbReference type="EMBL" id="BAAAGE010000002">
    <property type="protein sequence ID" value="GAA0720626.1"/>
    <property type="molecule type" value="Genomic_DNA"/>
</dbReference>
<reference evidence="2 3" key="1">
    <citation type="journal article" date="2019" name="Int. J. Syst. Evol. Microbiol.">
        <title>The Global Catalogue of Microorganisms (GCM) 10K type strain sequencing project: providing services to taxonomists for standard genome sequencing and annotation.</title>
        <authorList>
            <consortium name="The Broad Institute Genomics Platform"/>
            <consortium name="The Broad Institute Genome Sequencing Center for Infectious Disease"/>
            <person name="Wu L."/>
            <person name="Ma J."/>
        </authorList>
    </citation>
    <scope>NUCLEOTIDE SEQUENCE [LARGE SCALE GENOMIC DNA]</scope>
    <source>
        <strain evidence="2 3">JCM 15974</strain>
    </source>
</reference>
<proteinExistence type="predicted"/>
<evidence type="ECO:0000313" key="3">
    <source>
        <dbReference type="Proteomes" id="UP001501758"/>
    </source>
</evidence>
<dbReference type="Proteomes" id="UP001501758">
    <property type="component" value="Unassembled WGS sequence"/>
</dbReference>
<keyword evidence="1" id="KW-1133">Transmembrane helix</keyword>
<evidence type="ECO:0000313" key="2">
    <source>
        <dbReference type="EMBL" id="GAA0720626.1"/>
    </source>
</evidence>
<keyword evidence="1" id="KW-0472">Membrane</keyword>
<protein>
    <submittedName>
        <fullName evidence="2">Uncharacterized protein</fullName>
    </submittedName>
</protein>
<keyword evidence="3" id="KW-1185">Reference proteome</keyword>
<sequence>MKYKSDIFDYISNIEPKIKTIIVMKKNFLKNKGAEVKVAKLKSNTLENGIVVFIALLLLTNFFISLKILFG</sequence>
<feature type="transmembrane region" description="Helical" evidence="1">
    <location>
        <begin position="50"/>
        <end position="70"/>
    </location>
</feature>
<evidence type="ECO:0000256" key="1">
    <source>
        <dbReference type="SAM" id="Phobius"/>
    </source>
</evidence>
<keyword evidence="1" id="KW-0812">Transmembrane</keyword>
<accession>A0ABN1ISQ8</accession>